<evidence type="ECO:0000256" key="5">
    <source>
        <dbReference type="PROSITE-ProRule" id="PRU01091"/>
    </source>
</evidence>
<dbReference type="InterPro" id="IPR027417">
    <property type="entry name" value="P-loop_NTPase"/>
</dbReference>
<comment type="caution">
    <text evidence="7">The sequence shown here is derived from an EMBL/GenBank/DDBJ whole genome shotgun (WGS) entry which is preliminary data.</text>
</comment>
<gene>
    <name evidence="7" type="ORF">GCM10022255_068990</name>
</gene>
<dbReference type="Pfam" id="PF00486">
    <property type="entry name" value="Trans_reg_C"/>
    <property type="match status" value="1"/>
</dbReference>
<keyword evidence="2" id="KW-0805">Transcription regulation</keyword>
<evidence type="ECO:0000313" key="8">
    <source>
        <dbReference type="Proteomes" id="UP001500620"/>
    </source>
</evidence>
<dbReference type="PRINTS" id="PR00364">
    <property type="entry name" value="DISEASERSIST"/>
</dbReference>
<dbReference type="Gene3D" id="3.40.50.300">
    <property type="entry name" value="P-loop containing nucleotide triphosphate hydrolases"/>
    <property type="match status" value="1"/>
</dbReference>
<reference evidence="8" key="1">
    <citation type="journal article" date="2019" name="Int. J. Syst. Evol. Microbiol.">
        <title>The Global Catalogue of Microorganisms (GCM) 10K type strain sequencing project: providing services to taxonomists for standard genome sequencing and annotation.</title>
        <authorList>
            <consortium name="The Broad Institute Genomics Platform"/>
            <consortium name="The Broad Institute Genome Sequencing Center for Infectious Disease"/>
            <person name="Wu L."/>
            <person name="Ma J."/>
        </authorList>
    </citation>
    <scope>NUCLEOTIDE SEQUENCE [LARGE SCALE GENOMIC DNA]</scope>
    <source>
        <strain evidence="8">JCM 17441</strain>
    </source>
</reference>
<name>A0ABP8DHQ6_9ACTN</name>
<dbReference type="InterPro" id="IPR051677">
    <property type="entry name" value="AfsR-DnrI-RedD_regulator"/>
</dbReference>
<dbReference type="PANTHER" id="PTHR35807">
    <property type="entry name" value="TRANSCRIPTIONAL REGULATOR REDD-RELATED"/>
    <property type="match status" value="1"/>
</dbReference>
<sequence length="658" mass="69876">MAPASPSIRPDASAPQLRFSVLGPVRVWRGDDEIDLGSPQQRALLALLLVRAGEPVGLDVIVDVLWGVDPPNTAVNVVHRHVGVLRRLLEPQLAVRAPGRWLLRSAGGYRLVCVAGDVDVLRFRALIQRARHTTATDAGRAATMFAEALELWHGVCAAGLDAEVRAHPVFAACEREFLTAVREAADAGLPAGLAHRLLPVLQEAAVRAPLDEPVQARLVLALAQAGQQAEALAVAQRVRARLADDLGIDPGAELTAAYTAVLRGPAARTTAQTPPVPRPRPAQLPADPATFVGRRAVLAHALSLHGDANVAATVVIGAIGGMAGVGKTTLAVHWAHQVVDQYADGQLYVNLRGFSADADVMSPERALRGFLDALGVAPRDIPSEVDAQSALYRSLLHGRRMLVLLDNARDVHQVRPLLPGAGGCLAIITSRNAMPGLVAAEGARSLTLDVWPAEQARDFLARRIGADRVTAEPHAVDQIVAVCAGLPLALAIVAARAVTNPAFPLAVTASELCDVHGGLEALGGADPVTNLRAAFSWSYRTLSPDAARLFRLLGTLTEPDVGVRAAASILGVAVHRTRPLLTELTTAHLLQQPAPGRYGLHELLAAYAAELAATLDGPVEIERARHRFVDYHMQAAPRADRLLQPRRVPPRFGPLPRR</sequence>
<organism evidence="7 8">
    <name type="scientific">Dactylosporangium darangshiense</name>
    <dbReference type="NCBI Taxonomy" id="579108"/>
    <lineage>
        <taxon>Bacteria</taxon>
        <taxon>Bacillati</taxon>
        <taxon>Actinomycetota</taxon>
        <taxon>Actinomycetes</taxon>
        <taxon>Micromonosporales</taxon>
        <taxon>Micromonosporaceae</taxon>
        <taxon>Dactylosporangium</taxon>
    </lineage>
</organism>
<evidence type="ECO:0000256" key="4">
    <source>
        <dbReference type="ARBA" id="ARBA00023163"/>
    </source>
</evidence>
<keyword evidence="8" id="KW-1185">Reference proteome</keyword>
<dbReference type="InterPro" id="IPR011990">
    <property type="entry name" value="TPR-like_helical_dom_sf"/>
</dbReference>
<dbReference type="SUPFAM" id="SSF48452">
    <property type="entry name" value="TPR-like"/>
    <property type="match status" value="1"/>
</dbReference>
<dbReference type="InterPro" id="IPR001867">
    <property type="entry name" value="OmpR/PhoB-type_DNA-bd"/>
</dbReference>
<dbReference type="SUPFAM" id="SSF52540">
    <property type="entry name" value="P-loop containing nucleoside triphosphate hydrolases"/>
    <property type="match status" value="1"/>
</dbReference>
<dbReference type="SMART" id="SM01043">
    <property type="entry name" value="BTAD"/>
    <property type="match status" value="1"/>
</dbReference>
<feature type="domain" description="OmpR/PhoB-type" evidence="6">
    <location>
        <begin position="5"/>
        <end position="113"/>
    </location>
</feature>
<dbReference type="SMART" id="SM00862">
    <property type="entry name" value="Trans_reg_C"/>
    <property type="match status" value="1"/>
</dbReference>
<feature type="DNA-binding region" description="OmpR/PhoB-type" evidence="5">
    <location>
        <begin position="5"/>
        <end position="113"/>
    </location>
</feature>
<evidence type="ECO:0000256" key="3">
    <source>
        <dbReference type="ARBA" id="ARBA00023125"/>
    </source>
</evidence>
<dbReference type="PROSITE" id="PS51755">
    <property type="entry name" value="OMPR_PHOB"/>
    <property type="match status" value="1"/>
</dbReference>
<keyword evidence="3 5" id="KW-0238">DNA-binding</keyword>
<evidence type="ECO:0000256" key="2">
    <source>
        <dbReference type="ARBA" id="ARBA00023015"/>
    </source>
</evidence>
<accession>A0ABP8DHQ6</accession>
<evidence type="ECO:0000313" key="7">
    <source>
        <dbReference type="EMBL" id="GAA4256389.1"/>
    </source>
</evidence>
<dbReference type="CDD" id="cd15831">
    <property type="entry name" value="BTAD"/>
    <property type="match status" value="1"/>
</dbReference>
<dbReference type="Gene3D" id="1.25.40.10">
    <property type="entry name" value="Tetratricopeptide repeat domain"/>
    <property type="match status" value="1"/>
</dbReference>
<comment type="similarity">
    <text evidence="1">Belongs to the AfsR/DnrI/RedD regulatory family.</text>
</comment>
<dbReference type="EMBL" id="BAABAT010000024">
    <property type="protein sequence ID" value="GAA4256389.1"/>
    <property type="molecule type" value="Genomic_DNA"/>
</dbReference>
<dbReference type="InterPro" id="IPR005158">
    <property type="entry name" value="BTAD"/>
</dbReference>
<dbReference type="Pfam" id="PF03704">
    <property type="entry name" value="BTAD"/>
    <property type="match status" value="1"/>
</dbReference>
<keyword evidence="4" id="KW-0804">Transcription</keyword>
<evidence type="ECO:0000259" key="6">
    <source>
        <dbReference type="PROSITE" id="PS51755"/>
    </source>
</evidence>
<protein>
    <recommendedName>
        <fullName evidence="6">OmpR/PhoB-type domain-containing protein</fullName>
    </recommendedName>
</protein>
<dbReference type="InterPro" id="IPR036388">
    <property type="entry name" value="WH-like_DNA-bd_sf"/>
</dbReference>
<dbReference type="PANTHER" id="PTHR35807:SF1">
    <property type="entry name" value="TRANSCRIPTIONAL REGULATOR REDD"/>
    <property type="match status" value="1"/>
</dbReference>
<dbReference type="Gene3D" id="1.10.10.10">
    <property type="entry name" value="Winged helix-like DNA-binding domain superfamily/Winged helix DNA-binding domain"/>
    <property type="match status" value="1"/>
</dbReference>
<evidence type="ECO:0000256" key="1">
    <source>
        <dbReference type="ARBA" id="ARBA00005820"/>
    </source>
</evidence>
<proteinExistence type="inferred from homology"/>
<dbReference type="SUPFAM" id="SSF46894">
    <property type="entry name" value="C-terminal effector domain of the bipartite response regulators"/>
    <property type="match status" value="1"/>
</dbReference>
<dbReference type="InterPro" id="IPR016032">
    <property type="entry name" value="Sig_transdc_resp-reg_C-effctor"/>
</dbReference>
<dbReference type="Proteomes" id="UP001500620">
    <property type="component" value="Unassembled WGS sequence"/>
</dbReference>